<evidence type="ECO:0000313" key="8">
    <source>
        <dbReference type="Proteomes" id="UP000028058"/>
    </source>
</evidence>
<dbReference type="InterPro" id="IPR010343">
    <property type="entry name" value="ArAE_1"/>
</dbReference>
<keyword evidence="8" id="KW-1185">Reference proteome</keyword>
<feature type="region of interest" description="Disordered" evidence="6">
    <location>
        <begin position="473"/>
        <end position="495"/>
    </location>
</feature>
<comment type="subcellular location">
    <subcellularLocation>
        <location evidence="1">Cell membrane</location>
        <topology evidence="1">Multi-pass membrane protein</topology>
    </subcellularLocation>
</comment>
<proteinExistence type="predicted"/>
<evidence type="ECO:0000256" key="1">
    <source>
        <dbReference type="ARBA" id="ARBA00004651"/>
    </source>
</evidence>
<dbReference type="Pfam" id="PF06081">
    <property type="entry name" value="ArAE_1"/>
    <property type="match status" value="1"/>
</dbReference>
<dbReference type="EMBL" id="JNAD02000016">
    <property type="protein sequence ID" value="RKM91760.1"/>
    <property type="molecule type" value="Genomic_DNA"/>
</dbReference>
<comment type="caution">
    <text evidence="7">The sequence shown here is derived from an EMBL/GenBank/DDBJ whole genome shotgun (WGS) entry which is preliminary data.</text>
</comment>
<gene>
    <name evidence="7" type="ORF">SFRA_027655</name>
</gene>
<keyword evidence="3" id="KW-0812">Transmembrane</keyword>
<sequence length="495" mass="52646">MAGSGGVGGPHGVDAQLLPQFAQVVEIHVAFLVGFPVGNVADRVGTSTLGTPHRARHPPPYGGIPHAVRQACGAAARGTGEVMPSTPRMPHSRMPHSRSPHAPSPSRFLRAEAAAVARSARRAWSGPGRERDLLVQSLKSALAAVLAWLLSSWLLPDTLAVMAPWVALVLVQATVFRSMARGAQQLAAIALGTVLGTAALALLGHPPAALAVVLPLTILAGNWPRLGDQGIYSATSALFTVTASGEATAVVAGERVLAALLGAGVAVAVNALLRPPAYLRDTRKAVRNVVDEAADALEAVADGLGEPLEYDRARGWYDRARRLPRLIGDVRSSVAWTRESAWFNPERRKRAEAIRLAPWYDETLHTLEEVSGHLTALTAILLDAADEKRPSPRPDAGVTEPYAAFLRQVAGVLRAYGRWVAEENGGRRERELDETAAAVGETHDRLRAELPRWATGSPDSVAFFGSLLRHAGGLTDHLAPGRRPEEPSGTERPDE</sequence>
<dbReference type="Proteomes" id="UP000028058">
    <property type="component" value="Unassembled WGS sequence"/>
</dbReference>
<evidence type="ECO:0000256" key="4">
    <source>
        <dbReference type="ARBA" id="ARBA00022989"/>
    </source>
</evidence>
<dbReference type="GO" id="GO:0005886">
    <property type="term" value="C:plasma membrane"/>
    <property type="evidence" value="ECO:0007669"/>
    <property type="project" value="UniProtKB-SubCell"/>
</dbReference>
<accession>A0A420UWC9</accession>
<evidence type="ECO:0000256" key="3">
    <source>
        <dbReference type="ARBA" id="ARBA00022692"/>
    </source>
</evidence>
<reference evidence="7 8" key="1">
    <citation type="journal article" date="2014" name="Genome Announc.">
        <title>Draft Genome Sequence of Streptomyces fradiae ATCC 19609, a Strain Highly Sensitive to Antibiotics.</title>
        <authorList>
            <person name="Bekker O.B."/>
            <person name="Klimina K.M."/>
            <person name="Vatlin A.A."/>
            <person name="Zakharevich N.V."/>
            <person name="Kasianov A.S."/>
            <person name="Danilenko V.N."/>
        </authorList>
    </citation>
    <scope>NUCLEOTIDE SEQUENCE [LARGE SCALE GENOMIC DNA]</scope>
    <source>
        <strain evidence="7 8">ATCC 19609</strain>
    </source>
</reference>
<feature type="region of interest" description="Disordered" evidence="6">
    <location>
        <begin position="78"/>
        <end position="105"/>
    </location>
</feature>
<keyword evidence="4" id="KW-1133">Transmembrane helix</keyword>
<organism evidence="7 8">
    <name type="scientific">Streptomyces xinghaiensis</name>
    <dbReference type="NCBI Taxonomy" id="1038928"/>
    <lineage>
        <taxon>Bacteria</taxon>
        <taxon>Bacillati</taxon>
        <taxon>Actinomycetota</taxon>
        <taxon>Actinomycetes</taxon>
        <taxon>Kitasatosporales</taxon>
        <taxon>Streptomycetaceae</taxon>
        <taxon>Streptomyces</taxon>
    </lineage>
</organism>
<keyword evidence="2" id="KW-1003">Cell membrane</keyword>
<name>A0A420UWC9_9ACTN</name>
<dbReference type="AlphaFoldDB" id="A0A420UWC9"/>
<evidence type="ECO:0000256" key="5">
    <source>
        <dbReference type="ARBA" id="ARBA00023136"/>
    </source>
</evidence>
<feature type="compositionally biased region" description="Basic and acidic residues" evidence="6">
    <location>
        <begin position="482"/>
        <end position="495"/>
    </location>
</feature>
<evidence type="ECO:0000313" key="7">
    <source>
        <dbReference type="EMBL" id="RKM91760.1"/>
    </source>
</evidence>
<protein>
    <submittedName>
        <fullName evidence="7">FUSC family protein</fullName>
    </submittedName>
</protein>
<evidence type="ECO:0000256" key="2">
    <source>
        <dbReference type="ARBA" id="ARBA00022475"/>
    </source>
</evidence>
<evidence type="ECO:0000256" key="6">
    <source>
        <dbReference type="SAM" id="MobiDB-lite"/>
    </source>
</evidence>
<feature type="compositionally biased region" description="Basic residues" evidence="6">
    <location>
        <begin position="90"/>
        <end position="99"/>
    </location>
</feature>
<keyword evidence="5" id="KW-0472">Membrane</keyword>